<dbReference type="GO" id="GO:0005634">
    <property type="term" value="C:nucleus"/>
    <property type="evidence" value="ECO:0007669"/>
    <property type="project" value="TreeGrafter"/>
</dbReference>
<dbReference type="PROSITE" id="PS50198">
    <property type="entry name" value="PPIC_PPIASE_2"/>
    <property type="match status" value="1"/>
</dbReference>
<dbReference type="GO" id="GO:0010604">
    <property type="term" value="P:positive regulation of macromolecule metabolic process"/>
    <property type="evidence" value="ECO:0007669"/>
    <property type="project" value="UniProtKB-ARBA"/>
</dbReference>
<keyword evidence="3 4" id="KW-0413">Isomerase</keyword>
<dbReference type="EMBL" id="CAJFCV020000006">
    <property type="protein sequence ID" value="CAG9131625.1"/>
    <property type="molecule type" value="Genomic_DNA"/>
</dbReference>
<dbReference type="InterPro" id="IPR001202">
    <property type="entry name" value="WW_dom"/>
</dbReference>
<dbReference type="GO" id="GO:0080090">
    <property type="term" value="P:regulation of primary metabolic process"/>
    <property type="evidence" value="ECO:0007669"/>
    <property type="project" value="UniProtKB-ARBA"/>
</dbReference>
<dbReference type="PANTHER" id="PTHR10657:SF4">
    <property type="entry name" value="PEPTIDYL-PROLYL CIS-TRANS ISOMERASE-RELATED"/>
    <property type="match status" value="1"/>
</dbReference>
<feature type="compositionally biased region" description="Basic and acidic residues" evidence="7">
    <location>
        <begin position="1"/>
        <end position="25"/>
    </location>
</feature>
<evidence type="ECO:0000313" key="12">
    <source>
        <dbReference type="Proteomes" id="UP000659654"/>
    </source>
</evidence>
<dbReference type="CDD" id="cd00201">
    <property type="entry name" value="WW"/>
    <property type="match status" value="1"/>
</dbReference>
<keyword evidence="2 4" id="KW-0697">Rotamase</keyword>
<feature type="coiled-coil region" evidence="6">
    <location>
        <begin position="92"/>
        <end position="119"/>
    </location>
</feature>
<dbReference type="EMBL" id="CAJFDI010000006">
    <property type="protein sequence ID" value="CAD5235300.1"/>
    <property type="molecule type" value="Genomic_DNA"/>
</dbReference>
<evidence type="ECO:0000313" key="10">
    <source>
        <dbReference type="EMBL" id="CAD5235300.1"/>
    </source>
</evidence>
<dbReference type="Proteomes" id="UP000659654">
    <property type="component" value="Unassembled WGS sequence"/>
</dbReference>
<dbReference type="InterPro" id="IPR000297">
    <property type="entry name" value="PPIase_PpiC"/>
</dbReference>
<dbReference type="InterPro" id="IPR036020">
    <property type="entry name" value="WW_dom_sf"/>
</dbReference>
<organism evidence="11 13">
    <name type="scientific">Bursaphelenchus xylophilus</name>
    <name type="common">Pinewood nematode worm</name>
    <name type="synonym">Aphelenchoides xylophilus</name>
    <dbReference type="NCBI Taxonomy" id="6326"/>
    <lineage>
        <taxon>Eukaryota</taxon>
        <taxon>Metazoa</taxon>
        <taxon>Ecdysozoa</taxon>
        <taxon>Nematoda</taxon>
        <taxon>Chromadorea</taxon>
        <taxon>Rhabditida</taxon>
        <taxon>Tylenchina</taxon>
        <taxon>Tylenchomorpha</taxon>
        <taxon>Aphelenchoidea</taxon>
        <taxon>Aphelenchoididae</taxon>
        <taxon>Bursaphelenchus</taxon>
    </lineage>
</organism>
<dbReference type="WBParaSite" id="BXY_0102300.1">
    <property type="protein sequence ID" value="BXY_0102300.1"/>
    <property type="gene ID" value="BXY_0102300"/>
</dbReference>
<keyword evidence="12" id="KW-1185">Reference proteome</keyword>
<evidence type="ECO:0000256" key="6">
    <source>
        <dbReference type="SAM" id="Coils"/>
    </source>
</evidence>
<dbReference type="OrthoDB" id="2530521at2759"/>
<dbReference type="GO" id="GO:0003755">
    <property type="term" value="F:peptidyl-prolyl cis-trans isomerase activity"/>
    <property type="evidence" value="ECO:0007669"/>
    <property type="project" value="UniProtKB-UniRule"/>
</dbReference>
<dbReference type="Pfam" id="PF00397">
    <property type="entry name" value="WW"/>
    <property type="match status" value="1"/>
</dbReference>
<dbReference type="Gene3D" id="2.20.70.10">
    <property type="match status" value="1"/>
</dbReference>
<name>A0A1I7RJZ1_BURXY</name>
<evidence type="ECO:0000256" key="3">
    <source>
        <dbReference type="ARBA" id="ARBA00023235"/>
    </source>
</evidence>
<comment type="catalytic activity">
    <reaction evidence="1 5">
        <text>[protein]-peptidylproline (omega=180) = [protein]-peptidylproline (omega=0)</text>
        <dbReference type="Rhea" id="RHEA:16237"/>
        <dbReference type="Rhea" id="RHEA-COMP:10747"/>
        <dbReference type="Rhea" id="RHEA-COMP:10748"/>
        <dbReference type="ChEBI" id="CHEBI:83833"/>
        <dbReference type="ChEBI" id="CHEBI:83834"/>
        <dbReference type="EC" id="5.2.1.8"/>
    </reaction>
</comment>
<dbReference type="PROSITE" id="PS50020">
    <property type="entry name" value="WW_DOMAIN_2"/>
    <property type="match status" value="1"/>
</dbReference>
<dbReference type="Proteomes" id="UP000582659">
    <property type="component" value="Unassembled WGS sequence"/>
</dbReference>
<dbReference type="Proteomes" id="UP000095284">
    <property type="component" value="Unplaced"/>
</dbReference>
<dbReference type="GO" id="GO:0005829">
    <property type="term" value="C:cytosol"/>
    <property type="evidence" value="ECO:0007669"/>
    <property type="project" value="TreeGrafter"/>
</dbReference>
<dbReference type="SUPFAM" id="SSF51045">
    <property type="entry name" value="WW domain"/>
    <property type="match status" value="1"/>
</dbReference>
<accession>A0A1I7RJZ1</accession>
<reference evidence="13" key="1">
    <citation type="submission" date="2016-11" db="UniProtKB">
        <authorList>
            <consortium name="WormBaseParasite"/>
        </authorList>
    </citation>
    <scope>IDENTIFICATION</scope>
</reference>
<dbReference type="InterPro" id="IPR051370">
    <property type="entry name" value="PPIase_Pin1"/>
</dbReference>
<evidence type="ECO:0000256" key="4">
    <source>
        <dbReference type="PROSITE-ProRule" id="PRU00278"/>
    </source>
</evidence>
<sequence>MSGEPDAKKSRTDLEDKSTESEEVLKPLPAGWEKRMSRSNNKEYYLNVYTGRSQWDRPTRPAEEDTKLPDKVQCLHILVKHAGSRRPSSWRSENITRSKEDAEKILRGYEKELNSLDKVERKRRFKQIANEFSDCSSAKRNGDLGPFGRNKMQKAFEDASFKLTIDEMSGIVETDSGLHLIYRIA</sequence>
<evidence type="ECO:0000313" key="11">
    <source>
        <dbReference type="Proteomes" id="UP000095284"/>
    </source>
</evidence>
<evidence type="ECO:0000259" key="8">
    <source>
        <dbReference type="PROSITE" id="PS50020"/>
    </source>
</evidence>
<feature type="region of interest" description="Disordered" evidence="7">
    <location>
        <begin position="1"/>
        <end position="33"/>
    </location>
</feature>
<evidence type="ECO:0000256" key="2">
    <source>
        <dbReference type="ARBA" id="ARBA00023110"/>
    </source>
</evidence>
<dbReference type="PROSITE" id="PS01159">
    <property type="entry name" value="WW_DOMAIN_1"/>
    <property type="match status" value="1"/>
</dbReference>
<dbReference type="SMART" id="SM00456">
    <property type="entry name" value="WW"/>
    <property type="match status" value="1"/>
</dbReference>
<dbReference type="FunFam" id="3.10.50.40:FF:000026">
    <property type="entry name" value="Peptidyl-prolyl cis-trans isomerase"/>
    <property type="match status" value="1"/>
</dbReference>
<gene>
    <name evidence="10" type="ORF">BXYJ_LOCUS15391</name>
</gene>
<dbReference type="Gene3D" id="3.10.50.40">
    <property type="match status" value="1"/>
</dbReference>
<dbReference type="SUPFAM" id="SSF54534">
    <property type="entry name" value="FKBP-like"/>
    <property type="match status" value="1"/>
</dbReference>
<keyword evidence="6" id="KW-0175">Coiled coil</keyword>
<evidence type="ECO:0000256" key="1">
    <source>
        <dbReference type="ARBA" id="ARBA00000971"/>
    </source>
</evidence>
<feature type="domain" description="WW" evidence="8">
    <location>
        <begin position="26"/>
        <end position="60"/>
    </location>
</feature>
<dbReference type="PANTHER" id="PTHR10657">
    <property type="entry name" value="PEPTIDYL-PROLYL CIS-TRANS ISOMERASE"/>
    <property type="match status" value="1"/>
</dbReference>
<dbReference type="SMR" id="A0A1I7RJZ1"/>
<dbReference type="eggNOG" id="KOG3259">
    <property type="taxonomic scope" value="Eukaryota"/>
</dbReference>
<proteinExistence type="predicted"/>
<evidence type="ECO:0000256" key="7">
    <source>
        <dbReference type="SAM" id="MobiDB-lite"/>
    </source>
</evidence>
<evidence type="ECO:0000313" key="13">
    <source>
        <dbReference type="WBParaSite" id="BXY_0102300.1"/>
    </source>
</evidence>
<dbReference type="Pfam" id="PF00639">
    <property type="entry name" value="Rotamase"/>
    <property type="match status" value="1"/>
</dbReference>
<dbReference type="AlphaFoldDB" id="A0A1I7RJZ1"/>
<evidence type="ECO:0000259" key="9">
    <source>
        <dbReference type="PROSITE" id="PS50198"/>
    </source>
</evidence>
<protein>
    <recommendedName>
        <fullName evidence="5">Peptidyl-prolyl cis-trans isomerase</fullName>
        <ecNumber evidence="5">5.2.1.8</ecNumber>
    </recommendedName>
</protein>
<dbReference type="InterPro" id="IPR046357">
    <property type="entry name" value="PPIase_dom_sf"/>
</dbReference>
<dbReference type="EC" id="5.2.1.8" evidence="5"/>
<reference evidence="10" key="2">
    <citation type="submission" date="2020-09" db="EMBL/GenBank/DDBJ databases">
        <authorList>
            <person name="Kikuchi T."/>
        </authorList>
    </citation>
    <scope>NUCLEOTIDE SEQUENCE</scope>
    <source>
        <strain evidence="10">Ka4C1</strain>
    </source>
</reference>
<feature type="domain" description="PpiC" evidence="9">
    <location>
        <begin position="69"/>
        <end position="185"/>
    </location>
</feature>
<evidence type="ECO:0000256" key="5">
    <source>
        <dbReference type="RuleBase" id="RU363014"/>
    </source>
</evidence>